<sequence length="165" mass="18734">MAMRVINILPPKGPKLHPPSAFFLPTNLPKPGPRSLIHCTNSISDAELASDLATEVKKMNTHLVLRKEAMEKSREILFTEMCQYLGMGSEEVKRRWRKMGEEEKRVLLKGFISEWGVNFHPLSAKSVKEMVEEYLHEDDPSPHSSSLSLLFPGLKRMFMGSPSNK</sequence>
<proteinExistence type="predicted"/>
<evidence type="ECO:0000313" key="2">
    <source>
        <dbReference type="EMBL" id="RVX10265.1"/>
    </source>
</evidence>
<protein>
    <recommendedName>
        <fullName evidence="1">DUF7026 domain-containing protein</fullName>
    </recommendedName>
</protein>
<evidence type="ECO:0000313" key="3">
    <source>
        <dbReference type="Proteomes" id="UP000288805"/>
    </source>
</evidence>
<dbReference type="Proteomes" id="UP000288805">
    <property type="component" value="Unassembled WGS sequence"/>
</dbReference>
<comment type="caution">
    <text evidence="2">The sequence shown here is derived from an EMBL/GenBank/DDBJ whole genome shotgun (WGS) entry which is preliminary data.</text>
</comment>
<dbReference type="InterPro" id="IPR054290">
    <property type="entry name" value="DUF7026"/>
</dbReference>
<name>A0A438JMU6_VITVI</name>
<dbReference type="AlphaFoldDB" id="A0A438JMU6"/>
<accession>A0A438JMU6</accession>
<organism evidence="2 3">
    <name type="scientific">Vitis vinifera</name>
    <name type="common">Grape</name>
    <dbReference type="NCBI Taxonomy" id="29760"/>
    <lineage>
        <taxon>Eukaryota</taxon>
        <taxon>Viridiplantae</taxon>
        <taxon>Streptophyta</taxon>
        <taxon>Embryophyta</taxon>
        <taxon>Tracheophyta</taxon>
        <taxon>Spermatophyta</taxon>
        <taxon>Magnoliopsida</taxon>
        <taxon>eudicotyledons</taxon>
        <taxon>Gunneridae</taxon>
        <taxon>Pentapetalae</taxon>
        <taxon>rosids</taxon>
        <taxon>Vitales</taxon>
        <taxon>Vitaceae</taxon>
        <taxon>Viteae</taxon>
        <taxon>Vitis</taxon>
    </lineage>
</organism>
<reference evidence="2 3" key="1">
    <citation type="journal article" date="2018" name="PLoS Genet.">
        <title>Population sequencing reveals clonal diversity and ancestral inbreeding in the grapevine cultivar Chardonnay.</title>
        <authorList>
            <person name="Roach M.J."/>
            <person name="Johnson D.L."/>
            <person name="Bohlmann J."/>
            <person name="van Vuuren H.J."/>
            <person name="Jones S.J."/>
            <person name="Pretorius I.S."/>
            <person name="Schmidt S.A."/>
            <person name="Borneman A.R."/>
        </authorList>
    </citation>
    <scope>NUCLEOTIDE SEQUENCE [LARGE SCALE GENOMIC DNA]</scope>
    <source>
        <strain evidence="3">cv. Chardonnay</strain>
        <tissue evidence="2">Leaf</tissue>
    </source>
</reference>
<dbReference type="Pfam" id="PF22950">
    <property type="entry name" value="DUF7026"/>
    <property type="match status" value="1"/>
</dbReference>
<dbReference type="EMBL" id="QGNW01000035">
    <property type="protein sequence ID" value="RVX10265.1"/>
    <property type="molecule type" value="Genomic_DNA"/>
</dbReference>
<feature type="domain" description="DUF7026" evidence="1">
    <location>
        <begin position="66"/>
        <end position="115"/>
    </location>
</feature>
<evidence type="ECO:0000259" key="1">
    <source>
        <dbReference type="Pfam" id="PF22950"/>
    </source>
</evidence>
<gene>
    <name evidence="2" type="ORF">CK203_016046</name>
</gene>